<dbReference type="InterPro" id="IPR036157">
    <property type="entry name" value="dUTPase-like_sf"/>
</dbReference>
<keyword evidence="5" id="KW-0479">Metal-binding</keyword>
<accession>A0AAV5VPN6</accession>
<evidence type="ECO:0000313" key="8">
    <source>
        <dbReference type="EMBL" id="GMT21652.1"/>
    </source>
</evidence>
<keyword evidence="9" id="KW-1185">Reference proteome</keyword>
<dbReference type="Gene3D" id="2.70.40.10">
    <property type="match status" value="1"/>
</dbReference>
<dbReference type="CDD" id="cd07557">
    <property type="entry name" value="trimeric_dUTPase"/>
    <property type="match status" value="1"/>
</dbReference>
<comment type="catalytic activity">
    <reaction evidence="5">
        <text>dUTP + H2O = dUMP + diphosphate + H(+)</text>
        <dbReference type="Rhea" id="RHEA:10248"/>
        <dbReference type="ChEBI" id="CHEBI:15377"/>
        <dbReference type="ChEBI" id="CHEBI:15378"/>
        <dbReference type="ChEBI" id="CHEBI:33019"/>
        <dbReference type="ChEBI" id="CHEBI:61555"/>
        <dbReference type="ChEBI" id="CHEBI:246422"/>
        <dbReference type="EC" id="3.6.1.23"/>
    </reaction>
</comment>
<evidence type="ECO:0000256" key="4">
    <source>
        <dbReference type="ARBA" id="ARBA00023080"/>
    </source>
</evidence>
<reference evidence="8" key="1">
    <citation type="submission" date="2023-10" db="EMBL/GenBank/DDBJ databases">
        <title>Genome assembly of Pristionchus species.</title>
        <authorList>
            <person name="Yoshida K."/>
            <person name="Sommer R.J."/>
        </authorList>
    </citation>
    <scope>NUCLEOTIDE SEQUENCE</scope>
    <source>
        <strain evidence="8">RS5133</strain>
    </source>
</reference>
<name>A0AAV5VPN6_9BILA</name>
<dbReference type="InterPro" id="IPR033704">
    <property type="entry name" value="dUTPase_trimeric"/>
</dbReference>
<dbReference type="GO" id="GO:0000287">
    <property type="term" value="F:magnesium ion binding"/>
    <property type="evidence" value="ECO:0007669"/>
    <property type="project" value="UniProtKB-UniRule"/>
</dbReference>
<dbReference type="AlphaFoldDB" id="A0AAV5VPN6"/>
<feature type="non-terminal residue" evidence="8">
    <location>
        <position position="1"/>
    </location>
</feature>
<dbReference type="PANTHER" id="PTHR11241">
    <property type="entry name" value="DEOXYURIDINE 5'-TRIPHOSPHATE NUCLEOTIDOHYDROLASE"/>
    <property type="match status" value="1"/>
</dbReference>
<dbReference type="EMBL" id="BTSY01000004">
    <property type="protein sequence ID" value="GMT21652.1"/>
    <property type="molecule type" value="Genomic_DNA"/>
</dbReference>
<comment type="pathway">
    <text evidence="1 5">Pyrimidine metabolism; dUMP biosynthesis; dUMP from dCTP (dUTP route): step 2/2.</text>
</comment>
<evidence type="ECO:0000313" key="9">
    <source>
        <dbReference type="Proteomes" id="UP001432322"/>
    </source>
</evidence>
<dbReference type="InterPro" id="IPR029054">
    <property type="entry name" value="dUTPase-like"/>
</dbReference>
<dbReference type="GO" id="GO:0006226">
    <property type="term" value="P:dUMP biosynthetic process"/>
    <property type="evidence" value="ECO:0007669"/>
    <property type="project" value="UniProtKB-UniRule"/>
</dbReference>
<dbReference type="PANTHER" id="PTHR11241:SF0">
    <property type="entry name" value="DEOXYURIDINE 5'-TRIPHOSPHATE NUCLEOTIDOHYDROLASE"/>
    <property type="match status" value="1"/>
</dbReference>
<feature type="domain" description="dUTPase-like" evidence="7">
    <location>
        <begin position="58"/>
        <end position="144"/>
    </location>
</feature>
<evidence type="ECO:0000259" key="7">
    <source>
        <dbReference type="Pfam" id="PF00692"/>
    </source>
</evidence>
<dbReference type="Proteomes" id="UP001432322">
    <property type="component" value="Unassembled WGS sequence"/>
</dbReference>
<keyword evidence="3 5" id="KW-0378">Hydrolase</keyword>
<protein>
    <recommendedName>
        <fullName evidence="5">Deoxyuridine 5'-triphosphate nucleotidohydrolase</fullName>
        <shortName evidence="5">dUTPase</shortName>
        <ecNumber evidence="5">3.6.1.23</ecNumber>
    </recommendedName>
    <alternativeName>
        <fullName evidence="5">dUTP pyrophosphatase</fullName>
    </alternativeName>
</protein>
<proteinExistence type="inferred from homology"/>
<comment type="similarity">
    <text evidence="2 5">Belongs to the dUTPase family.</text>
</comment>
<comment type="caution">
    <text evidence="8">The sequence shown here is derived from an EMBL/GenBank/DDBJ whole genome shotgun (WGS) entry which is preliminary data.</text>
</comment>
<dbReference type="NCBIfam" id="TIGR00576">
    <property type="entry name" value="dut"/>
    <property type="match status" value="1"/>
</dbReference>
<keyword evidence="4 5" id="KW-0546">Nucleotide metabolism</keyword>
<organism evidence="8 9">
    <name type="scientific">Pristionchus fissidentatus</name>
    <dbReference type="NCBI Taxonomy" id="1538716"/>
    <lineage>
        <taxon>Eukaryota</taxon>
        <taxon>Metazoa</taxon>
        <taxon>Ecdysozoa</taxon>
        <taxon>Nematoda</taxon>
        <taxon>Chromadorea</taxon>
        <taxon>Rhabditida</taxon>
        <taxon>Rhabditina</taxon>
        <taxon>Diplogasteromorpha</taxon>
        <taxon>Diplogasteroidea</taxon>
        <taxon>Neodiplogasteridae</taxon>
        <taxon>Pristionchus</taxon>
    </lineage>
</organism>
<gene>
    <name evidence="8" type="ORF">PFISCL1PPCAC_12949</name>
</gene>
<evidence type="ECO:0000256" key="1">
    <source>
        <dbReference type="ARBA" id="ARBA00005142"/>
    </source>
</evidence>
<evidence type="ECO:0000256" key="6">
    <source>
        <dbReference type="SAM" id="MobiDB-lite"/>
    </source>
</evidence>
<dbReference type="GO" id="GO:0046081">
    <property type="term" value="P:dUTP catabolic process"/>
    <property type="evidence" value="ECO:0007669"/>
    <property type="project" value="UniProtKB-UniRule"/>
</dbReference>
<sequence>YPRRGGEHRERRAARNQEGAHRARRVKGISPSASSAFTRSSHARVRFYSRGRRGSAPVDATVVPAKGKALITTGLTMKQPADHYDRVAPRSGLAAKHFIDVGAGVIDSDYRGELRVLLFNFSDVDFEVKEGDHIAQLIYEKISQVRY</sequence>
<dbReference type="SUPFAM" id="SSF51283">
    <property type="entry name" value="dUTPase-like"/>
    <property type="match status" value="1"/>
</dbReference>
<dbReference type="EC" id="3.6.1.23" evidence="5"/>
<dbReference type="Pfam" id="PF00692">
    <property type="entry name" value="dUTPase"/>
    <property type="match status" value="1"/>
</dbReference>
<feature type="region of interest" description="Disordered" evidence="6">
    <location>
        <begin position="1"/>
        <end position="37"/>
    </location>
</feature>
<evidence type="ECO:0000256" key="2">
    <source>
        <dbReference type="ARBA" id="ARBA00006581"/>
    </source>
</evidence>
<feature type="non-terminal residue" evidence="8">
    <location>
        <position position="147"/>
    </location>
</feature>
<comment type="function">
    <text evidence="5">Involved in nucleotide metabolism via production of dUMP, the immediate precursor of thymidine nucleotides, and decreases the intracellular concentration of dUTP so that uracil cannot be incorporated into DNA.</text>
</comment>
<evidence type="ECO:0000256" key="3">
    <source>
        <dbReference type="ARBA" id="ARBA00022801"/>
    </source>
</evidence>
<comment type="cofactor">
    <cofactor evidence="5">
        <name>Mg(2+)</name>
        <dbReference type="ChEBI" id="CHEBI:18420"/>
    </cofactor>
</comment>
<keyword evidence="5" id="KW-0460">Magnesium</keyword>
<dbReference type="GO" id="GO:0004170">
    <property type="term" value="F:dUTP diphosphatase activity"/>
    <property type="evidence" value="ECO:0007669"/>
    <property type="project" value="UniProtKB-UniRule"/>
</dbReference>
<evidence type="ECO:0000256" key="5">
    <source>
        <dbReference type="RuleBase" id="RU367024"/>
    </source>
</evidence>
<dbReference type="InterPro" id="IPR008181">
    <property type="entry name" value="dUTPase"/>
</dbReference>
<feature type="compositionally biased region" description="Basic and acidic residues" evidence="6">
    <location>
        <begin position="1"/>
        <end position="21"/>
    </location>
</feature>